<keyword evidence="4" id="KW-1185">Reference proteome</keyword>
<keyword evidence="2" id="KW-1133">Transmembrane helix</keyword>
<gene>
    <name evidence="3" type="ORF">SAMN06265219_107214</name>
</gene>
<reference evidence="3 4" key="1">
    <citation type="submission" date="2017-05" db="EMBL/GenBank/DDBJ databases">
        <authorList>
            <person name="Varghese N."/>
            <person name="Submissions S."/>
        </authorList>
    </citation>
    <scope>NUCLEOTIDE SEQUENCE [LARGE SCALE GENOMIC DNA]</scope>
    <source>
        <strain evidence="3 4">DSM 21985</strain>
    </source>
</reference>
<proteinExistence type="predicted"/>
<evidence type="ECO:0000256" key="2">
    <source>
        <dbReference type="SAM" id="Phobius"/>
    </source>
</evidence>
<organism evidence="3 4">
    <name type="scientific">Gracilimonas mengyeensis</name>
    <dbReference type="NCBI Taxonomy" id="1302730"/>
    <lineage>
        <taxon>Bacteria</taxon>
        <taxon>Pseudomonadati</taxon>
        <taxon>Balneolota</taxon>
        <taxon>Balneolia</taxon>
        <taxon>Balneolales</taxon>
        <taxon>Balneolaceae</taxon>
        <taxon>Gracilimonas</taxon>
    </lineage>
</organism>
<feature type="transmembrane region" description="Helical" evidence="2">
    <location>
        <begin position="16"/>
        <end position="38"/>
    </location>
</feature>
<protein>
    <submittedName>
        <fullName evidence="3">Uncharacterized protein</fullName>
    </submittedName>
</protein>
<accession>A0A521D8Z4</accession>
<evidence type="ECO:0000256" key="1">
    <source>
        <dbReference type="SAM" id="Coils"/>
    </source>
</evidence>
<keyword evidence="2" id="KW-0812">Transmembrane</keyword>
<feature type="coiled-coil region" evidence="1">
    <location>
        <begin position="72"/>
        <end position="108"/>
    </location>
</feature>
<feature type="transmembrane region" description="Helical" evidence="2">
    <location>
        <begin position="50"/>
        <end position="71"/>
    </location>
</feature>
<dbReference type="EMBL" id="FXTP01000007">
    <property type="protein sequence ID" value="SMO68082.1"/>
    <property type="molecule type" value="Genomic_DNA"/>
</dbReference>
<dbReference type="AlphaFoldDB" id="A0A521D8Z4"/>
<dbReference type="RefSeq" id="WP_142454445.1">
    <property type="nucleotide sequence ID" value="NZ_FXTP01000007.1"/>
</dbReference>
<evidence type="ECO:0000313" key="3">
    <source>
        <dbReference type="EMBL" id="SMO68082.1"/>
    </source>
</evidence>
<keyword evidence="1" id="KW-0175">Coiled coil</keyword>
<evidence type="ECO:0000313" key="4">
    <source>
        <dbReference type="Proteomes" id="UP000317557"/>
    </source>
</evidence>
<keyword evidence="2" id="KW-0472">Membrane</keyword>
<sequence>MNKKNQKVELESLKTIIWLFVAVVLIQLIFGSIIFLSFDSWRIRGVFGEMFGAVNTLFAGLAFAGVIYAILLQRKELALQRAELQLTREELRKSAEAQQKSSELLEHQVELMEQAQTNEFEVRSKQAEPILSYNGGSRSGKEIEAKVINKGENIKFPKIKPSLGGYNIDLNRSDVFLSNQTAKITIKSSSDNVDIFPFELHYEDKYGSKRIKKYEFRFKEGLFEINESNEF</sequence>
<dbReference type="Proteomes" id="UP000317557">
    <property type="component" value="Unassembled WGS sequence"/>
</dbReference>
<name>A0A521D8Z4_9BACT</name>
<dbReference type="OrthoDB" id="6678638at2"/>